<dbReference type="RefSeq" id="WP_058528012.1">
    <property type="nucleotide sequence ID" value="NZ_CAAAHY010000059.1"/>
</dbReference>
<sequence>MRVKYRDSIEYKALTRLKRIRGSVVLRQDFNDLGSYRQISRVLKEFVAKKKLVKISSGVYAKAYISKYTDIPLIKNGLDATLREALKRLNVTFEPGSAELEYNAGKTTQIPAGNIIRLKSRCRRRIGYGNNTLIFEKNINAK</sequence>
<dbReference type="OrthoDB" id="573467at2"/>
<proteinExistence type="predicted"/>
<evidence type="ECO:0000313" key="2">
    <source>
        <dbReference type="Proteomes" id="UP000054773"/>
    </source>
</evidence>
<reference evidence="1 2" key="1">
    <citation type="submission" date="2015-11" db="EMBL/GenBank/DDBJ databases">
        <title>Genomic analysis of 38 Legionella species identifies large and diverse effector repertoires.</title>
        <authorList>
            <person name="Burstein D."/>
            <person name="Amaro F."/>
            <person name="Zusman T."/>
            <person name="Lifshitz Z."/>
            <person name="Cohen O."/>
            <person name="Gilbert J.A."/>
            <person name="Pupko T."/>
            <person name="Shuman H.A."/>
            <person name="Segal G."/>
        </authorList>
    </citation>
    <scope>NUCLEOTIDE SEQUENCE [LARGE SCALE GENOMIC DNA]</scope>
    <source>
        <strain evidence="1 2">SE-32A-C8</strain>
    </source>
</reference>
<accession>A0A0W0TEJ5</accession>
<dbReference type="InterPro" id="IPR045738">
    <property type="entry name" value="DUF6088"/>
</dbReference>
<gene>
    <name evidence="1" type="ORF">Lery_2912</name>
</gene>
<dbReference type="STRING" id="448.Lery_2912"/>
<dbReference type="EMBL" id="LNYA01000036">
    <property type="protein sequence ID" value="KTC93998.1"/>
    <property type="molecule type" value="Genomic_DNA"/>
</dbReference>
<organism evidence="1 2">
    <name type="scientific">Legionella erythra</name>
    <dbReference type="NCBI Taxonomy" id="448"/>
    <lineage>
        <taxon>Bacteria</taxon>
        <taxon>Pseudomonadati</taxon>
        <taxon>Pseudomonadota</taxon>
        <taxon>Gammaproteobacteria</taxon>
        <taxon>Legionellales</taxon>
        <taxon>Legionellaceae</taxon>
        <taxon>Legionella</taxon>
    </lineage>
</organism>
<comment type="caution">
    <text evidence="1">The sequence shown here is derived from an EMBL/GenBank/DDBJ whole genome shotgun (WGS) entry which is preliminary data.</text>
</comment>
<dbReference type="Pfam" id="PF19570">
    <property type="entry name" value="DUF6088"/>
    <property type="match status" value="1"/>
</dbReference>
<keyword evidence="2" id="KW-1185">Reference proteome</keyword>
<dbReference type="Proteomes" id="UP000054773">
    <property type="component" value="Unassembled WGS sequence"/>
</dbReference>
<evidence type="ECO:0008006" key="3">
    <source>
        <dbReference type="Google" id="ProtNLM"/>
    </source>
</evidence>
<evidence type="ECO:0000313" key="1">
    <source>
        <dbReference type="EMBL" id="KTC93998.1"/>
    </source>
</evidence>
<protein>
    <recommendedName>
        <fullName evidence="3">S-adenosylhomocysteine hydrolase</fullName>
    </recommendedName>
</protein>
<name>A0A0W0TEJ5_LEGER</name>
<dbReference type="AlphaFoldDB" id="A0A0W0TEJ5"/>
<dbReference type="PATRIC" id="fig|448.7.peg.3067"/>